<dbReference type="GO" id="GO:0016020">
    <property type="term" value="C:membrane"/>
    <property type="evidence" value="ECO:0007669"/>
    <property type="project" value="UniProtKB-SubCell"/>
</dbReference>
<comment type="similarity">
    <text evidence="2 6">Belongs to the DP1 family.</text>
</comment>
<dbReference type="PANTHER" id="PTHR12300:SF161">
    <property type="entry name" value="RECEPTOR EXPRESSION-ENHANCING PROTEIN"/>
    <property type="match status" value="1"/>
</dbReference>
<evidence type="ECO:0000256" key="3">
    <source>
        <dbReference type="ARBA" id="ARBA00022692"/>
    </source>
</evidence>
<accession>A0A177UCU2</accession>
<feature type="transmembrane region" description="Helical" evidence="6">
    <location>
        <begin position="92"/>
        <end position="114"/>
    </location>
</feature>
<feature type="transmembrane region" description="Helical" evidence="6">
    <location>
        <begin position="41"/>
        <end position="72"/>
    </location>
</feature>
<reference evidence="8" key="2">
    <citation type="journal article" date="2019" name="IMA Fungus">
        <title>Genome sequencing and comparison of five Tilletia species to identify candidate genes for the detection of regulated species infecting wheat.</title>
        <authorList>
            <person name="Nguyen H.D.T."/>
            <person name="Sultana T."/>
            <person name="Kesanakurti P."/>
            <person name="Hambleton S."/>
        </authorList>
    </citation>
    <scope>NUCLEOTIDE SEQUENCE</scope>
    <source>
        <strain evidence="8">DAOMC 238032</strain>
    </source>
</reference>
<comment type="caution">
    <text evidence="8">The sequence shown here is derived from an EMBL/GenBank/DDBJ whole genome shotgun (WGS) entry which is preliminary data.</text>
</comment>
<evidence type="ECO:0000256" key="4">
    <source>
        <dbReference type="ARBA" id="ARBA00022989"/>
    </source>
</evidence>
<reference evidence="7" key="3">
    <citation type="submission" date="2020-10" db="EMBL/GenBank/DDBJ databases">
        <authorList>
            <person name="Sedaghatjoo S."/>
        </authorList>
    </citation>
    <scope>NUCLEOTIDE SEQUENCE</scope>
    <source>
        <strain evidence="7">AZH3</strain>
    </source>
</reference>
<dbReference type="EMBL" id="LWDD02000323">
    <property type="protein sequence ID" value="KAE8261751.1"/>
    <property type="molecule type" value="Genomic_DNA"/>
</dbReference>
<evidence type="ECO:0000313" key="8">
    <source>
        <dbReference type="EMBL" id="KAE8261751.1"/>
    </source>
</evidence>
<protein>
    <recommendedName>
        <fullName evidence="6">Protein YOP1</fullName>
    </recommendedName>
</protein>
<keyword evidence="10" id="KW-1185">Reference proteome</keyword>
<dbReference type="PANTHER" id="PTHR12300">
    <property type="entry name" value="HVA22-LIKE PROTEINS"/>
    <property type="match status" value="1"/>
</dbReference>
<dbReference type="Proteomes" id="UP000077671">
    <property type="component" value="Unassembled WGS sequence"/>
</dbReference>
<comment type="subcellular location">
    <subcellularLocation>
        <location evidence="1 6">Membrane</location>
        <topology evidence="1 6">Multi-pass membrane protein</topology>
    </subcellularLocation>
</comment>
<dbReference type="EMBL" id="CAJHJG010000851">
    <property type="protein sequence ID" value="CAD6906696.1"/>
    <property type="molecule type" value="Genomic_DNA"/>
</dbReference>
<organism evidence="8 9">
    <name type="scientific">Tilletia caries</name>
    <name type="common">wheat bunt fungus</name>
    <dbReference type="NCBI Taxonomy" id="13290"/>
    <lineage>
        <taxon>Eukaryota</taxon>
        <taxon>Fungi</taxon>
        <taxon>Dikarya</taxon>
        <taxon>Basidiomycota</taxon>
        <taxon>Ustilaginomycotina</taxon>
        <taxon>Exobasidiomycetes</taxon>
        <taxon>Tilletiales</taxon>
        <taxon>Tilletiaceae</taxon>
        <taxon>Tilletia</taxon>
    </lineage>
</organism>
<name>A0A177UCU2_9BASI</name>
<evidence type="ECO:0000256" key="6">
    <source>
        <dbReference type="RuleBase" id="RU362006"/>
    </source>
</evidence>
<evidence type="ECO:0000256" key="2">
    <source>
        <dbReference type="ARBA" id="ARBA00008573"/>
    </source>
</evidence>
<evidence type="ECO:0000256" key="1">
    <source>
        <dbReference type="ARBA" id="ARBA00004141"/>
    </source>
</evidence>
<dbReference type="InterPro" id="IPR004345">
    <property type="entry name" value="TB2_DP1_HVA22"/>
</dbReference>
<reference evidence="8" key="1">
    <citation type="submission" date="2016-04" db="EMBL/GenBank/DDBJ databases">
        <authorList>
            <person name="Nguyen H.D."/>
            <person name="Kesanakurti P."/>
            <person name="Cullis J."/>
            <person name="Levesque C.A."/>
            <person name="Hambleton S."/>
        </authorList>
    </citation>
    <scope>NUCLEOTIDE SEQUENCE</scope>
    <source>
        <strain evidence="8">DAOMC 238032</strain>
    </source>
</reference>
<evidence type="ECO:0000313" key="10">
    <source>
        <dbReference type="Proteomes" id="UP000836402"/>
    </source>
</evidence>
<sequence>MAAQVQQIQARAEYFVAQLDKELSKFPQLVKFEQTTHVPKAYAAIGSFAVFVTLIFFNIFAGFLTTVLGFVLPAYFSLRALETKGAEDDIQWLTYWTVFGFFSFLESFSVRMLVYYFPWYYTVKAFAITYLMLPQTQGAKVVYLKFLRPVLAQFIKASPSPAVPQQTAPAPQVVQ</sequence>
<keyword evidence="5 6" id="KW-0472">Membrane</keyword>
<evidence type="ECO:0000256" key="5">
    <source>
        <dbReference type="ARBA" id="ARBA00023136"/>
    </source>
</evidence>
<evidence type="ECO:0000313" key="9">
    <source>
        <dbReference type="Proteomes" id="UP000077671"/>
    </source>
</evidence>
<comment type="caution">
    <text evidence="6">Lacks conserved residue(s) required for the propagation of feature annotation.</text>
</comment>
<evidence type="ECO:0000313" key="7">
    <source>
        <dbReference type="EMBL" id="CAD6906696.1"/>
    </source>
</evidence>
<gene>
    <name evidence="8" type="ORF">A4X03_0g2997</name>
    <name evidence="7" type="ORF">JKIAZH3_G5431</name>
</gene>
<dbReference type="Pfam" id="PF03134">
    <property type="entry name" value="TB2_DP1_HVA22"/>
    <property type="match status" value="1"/>
</dbReference>
<proteinExistence type="inferred from homology"/>
<dbReference type="Proteomes" id="UP000836402">
    <property type="component" value="Unassembled WGS sequence"/>
</dbReference>
<keyword evidence="4 6" id="KW-1133">Transmembrane helix</keyword>
<keyword evidence="3 6" id="KW-0812">Transmembrane</keyword>
<dbReference type="AlphaFoldDB" id="A0A177UCU2"/>